<organism evidence="1 2">
    <name type="scientific">Dactylosporangium salmoneum</name>
    <dbReference type="NCBI Taxonomy" id="53361"/>
    <lineage>
        <taxon>Bacteria</taxon>
        <taxon>Bacillati</taxon>
        <taxon>Actinomycetota</taxon>
        <taxon>Actinomycetes</taxon>
        <taxon>Micromonosporales</taxon>
        <taxon>Micromonosporaceae</taxon>
        <taxon>Dactylosporangium</taxon>
    </lineage>
</organism>
<evidence type="ECO:0000313" key="1">
    <source>
        <dbReference type="EMBL" id="GAA2338937.1"/>
    </source>
</evidence>
<gene>
    <name evidence="1" type="ORF">GCM10010170_020770</name>
</gene>
<protein>
    <submittedName>
        <fullName evidence="1">Uncharacterized protein</fullName>
    </submittedName>
</protein>
<evidence type="ECO:0000313" key="2">
    <source>
        <dbReference type="Proteomes" id="UP001501444"/>
    </source>
</evidence>
<dbReference type="InterPro" id="IPR011990">
    <property type="entry name" value="TPR-like_helical_dom_sf"/>
</dbReference>
<sequence>MSRFRRPVRLRLTGRRALNRAEQLLGDGHAAEAAALMVKTYLRHEHPRTAAPHEDLVDAVGWYVQAVGADPAAVPDPLAWARWAYTAAQQLHADGPDLDVLQVGADTLTHALLRAGQSEEGIAARRESIQVAVSRGDTAGAQRRHLYLASELHLIGRCAEAADEGIAALEPISGADWAATTDDISAVVGNFMGLESCHRHDTAATLAARLGRHPASLAAIADVVFEPDIQKLLNTLAPAFRTHTAQHHADESCDQPDCPLALDGAVGARLYGAMLSSHDPDTAPPDVALIRLATRFVMFPDADQQTAADAAAWASYTHRASLALPTAGVDDITAATVVALTVTDRHRNHQAGIDTCRAALAALTGHAGISDLVAVRLRLAQRLHRAGCCTDALAEAAAALTAYDTVRTDRDITAVTYFLIVAAMFDGCHRHQEARGLGGSFDGPYFNDQHDVVDHWLDTFEESRLSMFEHTRTFHPDQVCAEQTCAKNLATAADVPHQRALRHIMKLYEEHRVADAAQAVRRHLAALDPETSPASRPLAEIAVCHLVNAVERAQGERDESVLPWGRYARRAADALDPDRGTGWADLGTLFAGAATGHGAHTEAIATAHEVWQHYHSRGDTLAALGARLDLATALHTAGHCDNARQHATEAWTATRYHLDPTDPEQRLTGLLAGMNLVHLLGDCHHHDEAFAVLKQSIESYDSGAEPGVEQRERRWQQECRRFIWRSHRHRAAFHRDDPCHGERDHDDIAPESAATLVPTHLDIAALPGVVPS</sequence>
<comment type="caution">
    <text evidence="1">The sequence shown here is derived from an EMBL/GenBank/DDBJ whole genome shotgun (WGS) entry which is preliminary data.</text>
</comment>
<keyword evidence="2" id="KW-1185">Reference proteome</keyword>
<name>A0ABN3FWB7_9ACTN</name>
<proteinExistence type="predicted"/>
<reference evidence="1 2" key="1">
    <citation type="journal article" date="2019" name="Int. J. Syst. Evol. Microbiol.">
        <title>The Global Catalogue of Microorganisms (GCM) 10K type strain sequencing project: providing services to taxonomists for standard genome sequencing and annotation.</title>
        <authorList>
            <consortium name="The Broad Institute Genomics Platform"/>
            <consortium name="The Broad Institute Genome Sequencing Center for Infectious Disease"/>
            <person name="Wu L."/>
            <person name="Ma J."/>
        </authorList>
    </citation>
    <scope>NUCLEOTIDE SEQUENCE [LARGE SCALE GENOMIC DNA]</scope>
    <source>
        <strain evidence="1 2">JCM 3272</strain>
    </source>
</reference>
<dbReference type="Proteomes" id="UP001501444">
    <property type="component" value="Unassembled WGS sequence"/>
</dbReference>
<accession>A0ABN3FWB7</accession>
<dbReference type="RefSeq" id="WP_344612085.1">
    <property type="nucleotide sequence ID" value="NZ_BAAARV010000019.1"/>
</dbReference>
<dbReference type="EMBL" id="BAAARV010000019">
    <property type="protein sequence ID" value="GAA2338937.1"/>
    <property type="molecule type" value="Genomic_DNA"/>
</dbReference>
<dbReference type="Gene3D" id="1.25.40.10">
    <property type="entry name" value="Tetratricopeptide repeat domain"/>
    <property type="match status" value="1"/>
</dbReference>